<dbReference type="GO" id="GO:0035556">
    <property type="term" value="P:intracellular signal transduction"/>
    <property type="evidence" value="ECO:0007669"/>
    <property type="project" value="InterPro"/>
</dbReference>
<name>A0A699ZA80_HAELA</name>
<protein>
    <submittedName>
        <fullName evidence="3">Guanylate cyclase domain-containing protein</fullName>
    </submittedName>
</protein>
<comment type="caution">
    <text evidence="3">The sequence shown here is derived from an EMBL/GenBank/DDBJ whole genome shotgun (WGS) entry which is preliminary data.</text>
</comment>
<dbReference type="InterPro" id="IPR001054">
    <property type="entry name" value="A/G_cyclase"/>
</dbReference>
<reference evidence="3 4" key="1">
    <citation type="submission" date="2020-02" db="EMBL/GenBank/DDBJ databases">
        <title>Draft genome sequence of Haematococcus lacustris strain NIES-144.</title>
        <authorList>
            <person name="Morimoto D."/>
            <person name="Nakagawa S."/>
            <person name="Yoshida T."/>
            <person name="Sawayama S."/>
        </authorList>
    </citation>
    <scope>NUCLEOTIDE SEQUENCE [LARGE SCALE GENOMIC DNA]</scope>
    <source>
        <strain evidence="3 4">NIES-144</strain>
    </source>
</reference>
<evidence type="ECO:0000256" key="1">
    <source>
        <dbReference type="SAM" id="MobiDB-lite"/>
    </source>
</evidence>
<accession>A0A699ZA80</accession>
<dbReference type="Gene3D" id="3.30.70.1230">
    <property type="entry name" value="Nucleotide cyclase"/>
    <property type="match status" value="2"/>
</dbReference>
<dbReference type="AlphaFoldDB" id="A0A699ZA80"/>
<feature type="domain" description="Guanylate cyclase" evidence="2">
    <location>
        <begin position="409"/>
        <end position="446"/>
    </location>
</feature>
<dbReference type="PANTHER" id="PTHR43081">
    <property type="entry name" value="ADENYLATE CYCLASE, TERMINAL-DIFFERENTIATION SPECIFIC-RELATED"/>
    <property type="match status" value="1"/>
</dbReference>
<sequence length="556" mass="58495">MVLLLVIITHLRRNAKLQRSLMGHVLPPAAGDKSTLVITDVQGSSKLWETLPAGVMEASMKVHDELVRRLALDSSGYEWATEGDSFLLCFHTPQAAVAFATQLQGLLSLLTSRPWQQQQTSVMASSSDPQGLDATDASLHQGMHTGLAAEEVLVQSRMGASSTTYGGAALVLAKAVQACAHGGQITLSAATFVKLPVEELRAAGISVVHMGKHLVELGEGKGDTALDLYCATLDTPAHAHRLWALGPLRTARQLQPGVLQAPYGVTATVFMSVVGLAQLKAWDASLAKECLALYQATAQRVLLHVAGRQLPAGYLVSTADEDGMVLAAFSSSLQCLHWALLTLTTCMDLDWPQALLDSLLGEEMMTEEQGRSYSAQSDGSAAAGSSAAGLGQAGCNTVSPSHSVRLLRGLRLKAGVDVGEVACDLTPANGRFNYRGRSLNRAARINGLAASGQVWCSQTAWDHAHASCKPSQVDDTALVEASPAAAPLPTSSASWTEQARQKDSSVTLAKPLGSRELRGIPGQVALVQVSLAAHTSRGQLEAADRLGLMAPGLQLS</sequence>
<dbReference type="EMBL" id="BLLF01001318">
    <property type="protein sequence ID" value="GFH18555.1"/>
    <property type="molecule type" value="Genomic_DNA"/>
</dbReference>
<dbReference type="Proteomes" id="UP000485058">
    <property type="component" value="Unassembled WGS sequence"/>
</dbReference>
<keyword evidence="4" id="KW-1185">Reference proteome</keyword>
<evidence type="ECO:0000313" key="3">
    <source>
        <dbReference type="EMBL" id="GFH18555.1"/>
    </source>
</evidence>
<dbReference type="Pfam" id="PF00211">
    <property type="entry name" value="Guanylate_cyc"/>
    <property type="match status" value="1"/>
</dbReference>
<evidence type="ECO:0000259" key="2">
    <source>
        <dbReference type="PROSITE" id="PS50125"/>
    </source>
</evidence>
<organism evidence="3 4">
    <name type="scientific">Haematococcus lacustris</name>
    <name type="common">Green alga</name>
    <name type="synonym">Haematococcus pluvialis</name>
    <dbReference type="NCBI Taxonomy" id="44745"/>
    <lineage>
        <taxon>Eukaryota</taxon>
        <taxon>Viridiplantae</taxon>
        <taxon>Chlorophyta</taxon>
        <taxon>core chlorophytes</taxon>
        <taxon>Chlorophyceae</taxon>
        <taxon>CS clade</taxon>
        <taxon>Chlamydomonadales</taxon>
        <taxon>Haematococcaceae</taxon>
        <taxon>Haematococcus</taxon>
    </lineage>
</organism>
<dbReference type="SUPFAM" id="SSF55073">
    <property type="entry name" value="Nucleotide cyclase"/>
    <property type="match status" value="2"/>
</dbReference>
<feature type="compositionally biased region" description="Low complexity" evidence="1">
    <location>
        <begin position="484"/>
        <end position="494"/>
    </location>
</feature>
<dbReference type="PROSITE" id="PS50125">
    <property type="entry name" value="GUANYLATE_CYCLASE_2"/>
    <property type="match status" value="1"/>
</dbReference>
<dbReference type="PANTHER" id="PTHR43081:SF1">
    <property type="entry name" value="ADENYLATE CYCLASE, TERMINAL-DIFFERENTIATION SPECIFIC"/>
    <property type="match status" value="1"/>
</dbReference>
<feature type="region of interest" description="Disordered" evidence="1">
    <location>
        <begin position="484"/>
        <end position="506"/>
    </location>
</feature>
<dbReference type="GO" id="GO:0009190">
    <property type="term" value="P:cyclic nucleotide biosynthetic process"/>
    <property type="evidence" value="ECO:0007669"/>
    <property type="project" value="InterPro"/>
</dbReference>
<evidence type="ECO:0000313" key="4">
    <source>
        <dbReference type="Proteomes" id="UP000485058"/>
    </source>
</evidence>
<dbReference type="InterPro" id="IPR050697">
    <property type="entry name" value="Adenylyl/Guanylyl_Cyclase_3/4"/>
</dbReference>
<proteinExistence type="predicted"/>
<dbReference type="InterPro" id="IPR029787">
    <property type="entry name" value="Nucleotide_cyclase"/>
</dbReference>
<gene>
    <name evidence="3" type="ORF">HaLaN_15381</name>
</gene>